<dbReference type="Pfam" id="PF03797">
    <property type="entry name" value="Autotransporter"/>
    <property type="match status" value="1"/>
</dbReference>
<dbReference type="SUPFAM" id="SSF54001">
    <property type="entry name" value="Cysteine proteinases"/>
    <property type="match status" value="1"/>
</dbReference>
<dbReference type="Gene3D" id="3.90.70.10">
    <property type="entry name" value="Cysteine proteinases"/>
    <property type="match status" value="1"/>
</dbReference>
<dbReference type="PROSITE" id="PS00139">
    <property type="entry name" value="THIOL_PROTEASE_CYS"/>
    <property type="match status" value="1"/>
</dbReference>
<dbReference type="InterPro" id="IPR005546">
    <property type="entry name" value="Autotransporte_beta"/>
</dbReference>
<dbReference type="SMART" id="SM00645">
    <property type="entry name" value="Pept_C1"/>
    <property type="match status" value="1"/>
</dbReference>
<dbReference type="Pfam" id="PF00112">
    <property type="entry name" value="Peptidase_C1"/>
    <property type="match status" value="1"/>
</dbReference>
<dbReference type="InterPro" id="IPR036709">
    <property type="entry name" value="Autotransporte_beta_dom_sf"/>
</dbReference>
<reference evidence="3 4" key="1">
    <citation type="journal article" date="2017" name="Genome Announc.">
        <title>Complete Genome Sequences of Two Acetylene-Fermenting Pelobacter acetylenicus Strains.</title>
        <authorList>
            <person name="Sutton J.M."/>
            <person name="Baesman S.M."/>
            <person name="Fierst J.L."/>
            <person name="Poret-Peterson A.T."/>
            <person name="Oremland R.S."/>
            <person name="Dunlap D.S."/>
            <person name="Akob D.M."/>
        </authorList>
    </citation>
    <scope>NUCLEOTIDE SEQUENCE [LARGE SCALE GENOMIC DNA]</scope>
    <source>
        <strain evidence="3 4">DSM 3247</strain>
    </source>
</reference>
<dbReference type="Gene3D" id="2.40.128.130">
    <property type="entry name" value="Autotransporter beta-domain"/>
    <property type="match status" value="1"/>
</dbReference>
<dbReference type="InterPro" id="IPR000668">
    <property type="entry name" value="Peptidase_C1A_C"/>
</dbReference>
<dbReference type="InterPro" id="IPR025660">
    <property type="entry name" value="Pept_his_AS"/>
</dbReference>
<dbReference type="GO" id="GO:0008234">
    <property type="term" value="F:cysteine-type peptidase activity"/>
    <property type="evidence" value="ECO:0007669"/>
    <property type="project" value="InterPro"/>
</dbReference>
<accession>A0A1L3GCT9</accession>
<dbReference type="OrthoDB" id="5318987at2"/>
<dbReference type="AlphaFoldDB" id="A0A1L3GCT9"/>
<dbReference type="InterPro" id="IPR000169">
    <property type="entry name" value="Pept_cys_AS"/>
</dbReference>
<dbReference type="STRING" id="29542.A6070_09645"/>
<dbReference type="GO" id="GO:0006508">
    <property type="term" value="P:proteolysis"/>
    <property type="evidence" value="ECO:0007669"/>
    <property type="project" value="InterPro"/>
</dbReference>
<dbReference type="Proteomes" id="UP000182264">
    <property type="component" value="Chromosome"/>
</dbReference>
<sequence>MRFSLLTCLFGFFLFIGVAWGLDLPSSFDLRNIDGHSYIGPIRDQGACGSCYSFGALAAAESTWNRTHGRYDDQAIDLSEAFIVWSLSPLYDGFDGCGGANYDYEELTALTEYGVPLESVFPYVTADPGPDVHWDAARNSFLDWYRIPPNDIETTKRILYRIGAIDAAVLVDNAFAAYSGDIFENTNSTVRDTVPYYTATNHAIALVGWNDESADGGMGSWILRNSWGSEWGNGGYMNIRYTSAAVNLEGTYLITTPWEGANLAVENNQNLIAVPWIAGGTINAHGIDLWGSAAGSVLNRGTIAAESRGVDELATARGIYLWGGPAGQVINEGGIEGVASSDNQQAIAYAVCLQGGLLDNSGSMTALATAESDQAMAFGIWAANGGNPLEIHNSGEITARVWDSQRNIAYGVWGDSRKSVSIINSGTINAYAAHYAIGVLLSGGPALLSNSGVIEAKASYDDPDLEAGMSIGVRSLEEAVILNSGTISGAIASVYASGNTELILDTGSNLIGSVFLSGTSDLVGLLGTGSEETRFIGAENLMMMGEDWSLSGDSAFDSIQVMFGRLGVDGALAGQTTVLGGGILGGNGSLTGDVNSRGRVAPGASVGHLTIDGDFTQAADGTLEIEIGDGVADRLTVTGTAALAGTLLLLPDSYATGGSYTFLEAGSVIGGFNTLAGAAILSFDLQSAADSLSLEVTRNSYASLANSHNRDLAAVLDSERAAAESDFADLLDSLDLALSRDALNANLESLTPRIHGAASVLVLDEAQARLADLGRHLRQVDADAKPGTWTGWLELLGRDAGYRRDGAYDALQADLYGLMLGVERTAGGLTLGAAVAMAENRYEARHSRDDGESDSQQGYIYAAWRESGISGWHLNAVLGGGLVQLDADRSIPFASRTAKSDHDGTLYGAAIGGGYRLNLGNWILDPTAGLSFVHLREESFREKGADSADLKVGTRHNDSLRSLVGMRLSRPVDLSRWRLLPELRAEWRHEFDRQTEDLSATLAGGGGRFDTPGRDLASDNLLLGVSLGARLSERLQVGLGYNCDLQSSGGATSHALKLDIAANF</sequence>
<dbReference type="KEGG" id="pace:A6070_09645"/>
<dbReference type="InterPro" id="IPR039417">
    <property type="entry name" value="Peptidase_C1A_papain-like"/>
</dbReference>
<evidence type="ECO:0000256" key="1">
    <source>
        <dbReference type="ARBA" id="ARBA00008455"/>
    </source>
</evidence>
<dbReference type="EMBL" id="CP015518">
    <property type="protein sequence ID" value="APG23760.1"/>
    <property type="molecule type" value="Genomic_DNA"/>
</dbReference>
<dbReference type="SMART" id="SM00869">
    <property type="entry name" value="Autotransporter"/>
    <property type="match status" value="1"/>
</dbReference>
<evidence type="ECO:0000313" key="4">
    <source>
        <dbReference type="Proteomes" id="UP000182264"/>
    </source>
</evidence>
<proteinExistence type="inferred from homology"/>
<dbReference type="SUPFAM" id="SSF103515">
    <property type="entry name" value="Autotransporter"/>
    <property type="match status" value="1"/>
</dbReference>
<keyword evidence="4" id="KW-1185">Reference proteome</keyword>
<dbReference type="InterPro" id="IPR038765">
    <property type="entry name" value="Papain-like_cys_pep_sf"/>
</dbReference>
<name>A0A1L3GCT9_SYNAC</name>
<comment type="similarity">
    <text evidence="1">Belongs to the peptidase C1 family.</text>
</comment>
<gene>
    <name evidence="3" type="ORF">A7E75_01035</name>
</gene>
<dbReference type="CDD" id="cd02248">
    <property type="entry name" value="Peptidase_C1A"/>
    <property type="match status" value="1"/>
</dbReference>
<dbReference type="InterPro" id="IPR013128">
    <property type="entry name" value="Peptidase_C1A"/>
</dbReference>
<protein>
    <submittedName>
        <fullName evidence="3">Transporter</fullName>
    </submittedName>
</protein>
<feature type="domain" description="Autotransporter" evidence="2">
    <location>
        <begin position="784"/>
        <end position="1064"/>
    </location>
</feature>
<dbReference type="PROSITE" id="PS51208">
    <property type="entry name" value="AUTOTRANSPORTER"/>
    <property type="match status" value="1"/>
</dbReference>
<evidence type="ECO:0000313" key="3">
    <source>
        <dbReference type="EMBL" id="APG23760.1"/>
    </source>
</evidence>
<evidence type="ECO:0000259" key="2">
    <source>
        <dbReference type="PROSITE" id="PS51208"/>
    </source>
</evidence>
<dbReference type="PROSITE" id="PS00639">
    <property type="entry name" value="THIOL_PROTEASE_HIS"/>
    <property type="match status" value="1"/>
</dbReference>
<organism evidence="3 4">
    <name type="scientific">Syntrophotalea acetylenica</name>
    <name type="common">Pelobacter acetylenicus</name>
    <dbReference type="NCBI Taxonomy" id="29542"/>
    <lineage>
        <taxon>Bacteria</taxon>
        <taxon>Pseudomonadati</taxon>
        <taxon>Thermodesulfobacteriota</taxon>
        <taxon>Desulfuromonadia</taxon>
        <taxon>Desulfuromonadales</taxon>
        <taxon>Syntrophotaleaceae</taxon>
        <taxon>Syntrophotalea</taxon>
    </lineage>
</organism>
<dbReference type="PANTHER" id="PTHR12411">
    <property type="entry name" value="CYSTEINE PROTEASE FAMILY C1-RELATED"/>
    <property type="match status" value="1"/>
</dbReference>